<keyword evidence="3 5" id="KW-1133">Transmembrane helix</keyword>
<dbReference type="InterPro" id="IPR047817">
    <property type="entry name" value="ABC2_TM_bact-type"/>
</dbReference>
<reference evidence="7 8" key="1">
    <citation type="submission" date="2017-08" db="EMBL/GenBank/DDBJ databases">
        <title>Infants hospitalized years apart are colonized by the same room-sourced microbial strains.</title>
        <authorList>
            <person name="Brooks B."/>
            <person name="Olm M.R."/>
            <person name="Firek B.A."/>
            <person name="Baker R."/>
            <person name="Thomas B.C."/>
            <person name="Morowitz M.J."/>
            <person name="Banfield J.F."/>
        </authorList>
    </citation>
    <scope>NUCLEOTIDE SEQUENCE [LARGE SCALE GENOMIC DNA]</scope>
    <source>
        <strain evidence="7">S2_006_000_R2_64</strain>
    </source>
</reference>
<evidence type="ECO:0000256" key="4">
    <source>
        <dbReference type="ARBA" id="ARBA00023136"/>
    </source>
</evidence>
<dbReference type="GO" id="GO:0140359">
    <property type="term" value="F:ABC-type transporter activity"/>
    <property type="evidence" value="ECO:0007669"/>
    <property type="project" value="InterPro"/>
</dbReference>
<evidence type="ECO:0000313" key="7">
    <source>
        <dbReference type="EMBL" id="PZP53117.1"/>
    </source>
</evidence>
<evidence type="ECO:0000256" key="3">
    <source>
        <dbReference type="ARBA" id="ARBA00022989"/>
    </source>
</evidence>
<comment type="caution">
    <text evidence="5">Lacks conserved residue(s) required for the propagation of feature annotation.</text>
</comment>
<dbReference type="PANTHER" id="PTHR43332">
    <property type="entry name" value="INNER MEMBRANE TRANSPORT PERMEASE YADH-RELATED"/>
    <property type="match status" value="1"/>
</dbReference>
<feature type="transmembrane region" description="Helical" evidence="5">
    <location>
        <begin position="35"/>
        <end position="57"/>
    </location>
</feature>
<proteinExistence type="inferred from homology"/>
<comment type="subcellular location">
    <subcellularLocation>
        <location evidence="5">Cell membrane</location>
        <topology evidence="5">Multi-pass membrane protein</topology>
    </subcellularLocation>
    <subcellularLocation>
        <location evidence="1">Membrane</location>
        <topology evidence="1">Multi-pass membrane protein</topology>
    </subcellularLocation>
</comment>
<feature type="transmembrane region" description="Helical" evidence="5">
    <location>
        <begin position="6"/>
        <end position="23"/>
    </location>
</feature>
<evidence type="ECO:0000259" key="6">
    <source>
        <dbReference type="PROSITE" id="PS51012"/>
    </source>
</evidence>
<keyword evidence="4 5" id="KW-0472">Membrane</keyword>
<accession>A0A2W5FHE2</accession>
<dbReference type="PROSITE" id="PS51012">
    <property type="entry name" value="ABC_TM2"/>
    <property type="match status" value="1"/>
</dbReference>
<name>A0A2W5FHE2_9BACT</name>
<evidence type="ECO:0000256" key="2">
    <source>
        <dbReference type="ARBA" id="ARBA00022692"/>
    </source>
</evidence>
<evidence type="ECO:0000256" key="1">
    <source>
        <dbReference type="ARBA" id="ARBA00004141"/>
    </source>
</evidence>
<feature type="domain" description="ABC transmembrane type-2" evidence="6">
    <location>
        <begin position="1"/>
        <end position="110"/>
    </location>
</feature>
<organism evidence="7 8">
    <name type="scientific">Micavibrio aeruginosavorus</name>
    <dbReference type="NCBI Taxonomy" id="349221"/>
    <lineage>
        <taxon>Bacteria</taxon>
        <taxon>Pseudomonadati</taxon>
        <taxon>Bdellovibrionota</taxon>
        <taxon>Bdellovibrionia</taxon>
        <taxon>Bdellovibrionales</taxon>
        <taxon>Pseudobdellovibrionaceae</taxon>
        <taxon>Micavibrio</taxon>
    </lineage>
</organism>
<evidence type="ECO:0000313" key="8">
    <source>
        <dbReference type="Proteomes" id="UP000249739"/>
    </source>
</evidence>
<gene>
    <name evidence="7" type="ORF">DI586_11380</name>
</gene>
<feature type="transmembrane region" description="Helical" evidence="5">
    <location>
        <begin position="77"/>
        <end position="107"/>
    </location>
</feature>
<evidence type="ECO:0000256" key="5">
    <source>
        <dbReference type="RuleBase" id="RU361157"/>
    </source>
</evidence>
<keyword evidence="5" id="KW-1003">Cell membrane</keyword>
<dbReference type="InterPro" id="IPR013525">
    <property type="entry name" value="ABC2_TM"/>
</dbReference>
<keyword evidence="2 5" id="KW-0812">Transmembrane</keyword>
<dbReference type="AlphaFoldDB" id="A0A2W5FHE2"/>
<comment type="similarity">
    <text evidence="5">Belongs to the ABC-2 integral membrane protein family.</text>
</comment>
<dbReference type="PANTHER" id="PTHR43332:SF1">
    <property type="entry name" value="TRANSPORT PERMEASE PROTEIN"/>
    <property type="match status" value="1"/>
</dbReference>
<feature type="non-terminal residue" evidence="7">
    <location>
        <position position="1"/>
    </location>
</feature>
<dbReference type="Proteomes" id="UP000249739">
    <property type="component" value="Unassembled WGS sequence"/>
</dbReference>
<protein>
    <recommendedName>
        <fullName evidence="5">Transport permease protein</fullName>
    </recommendedName>
</protein>
<dbReference type="InterPro" id="IPR052522">
    <property type="entry name" value="ABC-2_transport_permease"/>
</dbReference>
<keyword evidence="5" id="KW-0813">Transport</keyword>
<dbReference type="EMBL" id="QFOT01000197">
    <property type="protein sequence ID" value="PZP53117.1"/>
    <property type="molecule type" value="Genomic_DNA"/>
</dbReference>
<dbReference type="Pfam" id="PF01061">
    <property type="entry name" value="ABC2_membrane"/>
    <property type="match status" value="1"/>
</dbReference>
<dbReference type="GO" id="GO:0005886">
    <property type="term" value="C:plasma membrane"/>
    <property type="evidence" value="ECO:0007669"/>
    <property type="project" value="UniProtKB-SubCell"/>
</dbReference>
<sequence>VIVYVILGNMMMGALGIVGGLWAEKFDHLASVTNFIVTPLTFLSGTFYALTALPLFWQKIALYNPFFYVIDGFRAGFIGAAEASIATGIAILILSNVVLLGLAWWMLKTGYKTKS</sequence>
<comment type="caution">
    <text evidence="7">The sequence shown here is derived from an EMBL/GenBank/DDBJ whole genome shotgun (WGS) entry which is preliminary data.</text>
</comment>